<dbReference type="Proteomes" id="UP000252189">
    <property type="component" value="Unassembled WGS sequence"/>
</dbReference>
<dbReference type="InterPro" id="IPR050832">
    <property type="entry name" value="Bact_Acetyltransf"/>
</dbReference>
<dbReference type="AlphaFoldDB" id="A0A368NEN8"/>
<proteinExistence type="predicted"/>
<keyword evidence="2" id="KW-0012">Acyltransferase</keyword>
<reference evidence="4 5" key="1">
    <citation type="submission" date="2018-07" db="EMBL/GenBank/DDBJ databases">
        <title>Genome sequences of Haloplanus salinus JCM 18368T.</title>
        <authorList>
            <person name="Kim Y.B."/>
            <person name="Roh S.W."/>
        </authorList>
    </citation>
    <scope>NUCLEOTIDE SEQUENCE [LARGE SCALE GENOMIC DNA]</scope>
    <source>
        <strain evidence="4 5">JCM 18368</strain>
    </source>
</reference>
<dbReference type="GO" id="GO:0016747">
    <property type="term" value="F:acyltransferase activity, transferring groups other than amino-acyl groups"/>
    <property type="evidence" value="ECO:0007669"/>
    <property type="project" value="InterPro"/>
</dbReference>
<dbReference type="PROSITE" id="PS51186">
    <property type="entry name" value="GNAT"/>
    <property type="match status" value="1"/>
</dbReference>
<sequence length="301" mass="32880">MTLRPARVADHDDVAAFTRDTWPERELEDYLPRTFRAWAESDDDTKRTLVADDDGHAVGVIQGVHLTEREAWVQALRVHPDYRDRGLARRLTDAVLSWARERGAVVCRNLVFSWNVASLSLARGVGFDPTTEFRWARIEADSGADPGLDVCADPEAGWTFWADSDARDHLRGLTIHPSEAWTLSELRPADLERAAGVGGLIIVQGGGTRGLAVRNRAFEADDERWTEYAVGAWADLDAARALVAAVAQDAATLDADRARLLVPETPRFVTDAAAARADVSGDPDFVLAADLTDPDVGDEGV</sequence>
<evidence type="ECO:0000259" key="3">
    <source>
        <dbReference type="PROSITE" id="PS51186"/>
    </source>
</evidence>
<dbReference type="Gene3D" id="3.40.630.30">
    <property type="match status" value="1"/>
</dbReference>
<keyword evidence="5" id="KW-1185">Reference proteome</keyword>
<organism evidence="4 5">
    <name type="scientific">Haloplanus salinus</name>
    <dbReference type="NCBI Taxonomy" id="1126245"/>
    <lineage>
        <taxon>Archaea</taxon>
        <taxon>Methanobacteriati</taxon>
        <taxon>Methanobacteriota</taxon>
        <taxon>Stenosarchaea group</taxon>
        <taxon>Halobacteria</taxon>
        <taxon>Halobacteriales</taxon>
        <taxon>Haloferacaceae</taxon>
        <taxon>Haloplanus</taxon>
    </lineage>
</organism>
<dbReference type="PANTHER" id="PTHR43877">
    <property type="entry name" value="AMINOALKYLPHOSPHONATE N-ACETYLTRANSFERASE-RELATED-RELATED"/>
    <property type="match status" value="1"/>
</dbReference>
<dbReference type="InterPro" id="IPR000182">
    <property type="entry name" value="GNAT_dom"/>
</dbReference>
<comment type="caution">
    <text evidence="4">The sequence shown here is derived from an EMBL/GenBank/DDBJ whole genome shotgun (WGS) entry which is preliminary data.</text>
</comment>
<name>A0A368NEN8_9EURY</name>
<dbReference type="InterPro" id="IPR016181">
    <property type="entry name" value="Acyl_CoA_acyltransferase"/>
</dbReference>
<dbReference type="EMBL" id="QPHM01000001">
    <property type="protein sequence ID" value="RCU48676.1"/>
    <property type="molecule type" value="Genomic_DNA"/>
</dbReference>
<keyword evidence="1 4" id="KW-0808">Transferase</keyword>
<evidence type="ECO:0000256" key="1">
    <source>
        <dbReference type="ARBA" id="ARBA00022679"/>
    </source>
</evidence>
<dbReference type="Pfam" id="PF00583">
    <property type="entry name" value="Acetyltransf_1"/>
    <property type="match status" value="1"/>
</dbReference>
<protein>
    <submittedName>
        <fullName evidence="4">GNAT family N-acetyltransferase</fullName>
    </submittedName>
</protein>
<evidence type="ECO:0000313" key="4">
    <source>
        <dbReference type="EMBL" id="RCU48676.1"/>
    </source>
</evidence>
<evidence type="ECO:0000313" key="5">
    <source>
        <dbReference type="Proteomes" id="UP000252189"/>
    </source>
</evidence>
<gene>
    <name evidence="4" type="ORF">DU504_10860</name>
</gene>
<feature type="domain" description="N-acetyltransferase" evidence="3">
    <location>
        <begin position="1"/>
        <end position="145"/>
    </location>
</feature>
<dbReference type="SUPFAM" id="SSF55729">
    <property type="entry name" value="Acyl-CoA N-acyltransferases (Nat)"/>
    <property type="match status" value="1"/>
</dbReference>
<accession>A0A368NEN8</accession>
<dbReference type="CDD" id="cd04301">
    <property type="entry name" value="NAT_SF"/>
    <property type="match status" value="1"/>
</dbReference>
<evidence type="ECO:0000256" key="2">
    <source>
        <dbReference type="ARBA" id="ARBA00023315"/>
    </source>
</evidence>